<keyword evidence="2" id="KW-0813">Transport</keyword>
<evidence type="ECO:0000313" key="9">
    <source>
        <dbReference type="Proteomes" id="UP000609879"/>
    </source>
</evidence>
<feature type="transmembrane region" description="Helical" evidence="6">
    <location>
        <begin position="240"/>
        <end position="259"/>
    </location>
</feature>
<feature type="transmembrane region" description="Helical" evidence="6">
    <location>
        <begin position="12"/>
        <end position="30"/>
    </location>
</feature>
<keyword evidence="9" id="KW-1185">Reference proteome</keyword>
<gene>
    <name evidence="8" type="ORF">Ade02nite_56510</name>
</gene>
<feature type="transmembrane region" description="Helical" evidence="6">
    <location>
        <begin position="172"/>
        <end position="195"/>
    </location>
</feature>
<dbReference type="Proteomes" id="UP000609879">
    <property type="component" value="Unassembled WGS sequence"/>
</dbReference>
<dbReference type="InterPro" id="IPR011701">
    <property type="entry name" value="MFS"/>
</dbReference>
<organism evidence="8 9">
    <name type="scientific">Paractinoplanes deccanensis</name>
    <dbReference type="NCBI Taxonomy" id="113561"/>
    <lineage>
        <taxon>Bacteria</taxon>
        <taxon>Bacillati</taxon>
        <taxon>Actinomycetota</taxon>
        <taxon>Actinomycetes</taxon>
        <taxon>Micromonosporales</taxon>
        <taxon>Micromonosporaceae</taxon>
        <taxon>Paractinoplanes</taxon>
    </lineage>
</organism>
<sequence length="280" mass="27474">MSPSPSPRWALAGRRLLVTGLGLVLGGLIVDHAPLAWIFWSTAIPAAVAAVAVRFLLPSSGAAPGGRADVAGALLLAADLATFLVGCGMFGAFVLVPQFAEAPASTGYGFGVDATRAGLLLLPGSLAMMAGGPLAARLHLRYGGRVPLALAAVVTAAGSLLPAAGHGSEAEVLAWSVLALLGVGLALAVIPAVVVEAVPAARAAETAGVNSLIRSVGSSVGTQVMAGILASQAASGARALSLAYVFCAVAGLLAAAVATRIPRVNPAPLASVVTSERTAA</sequence>
<proteinExistence type="predicted"/>
<protein>
    <recommendedName>
        <fullName evidence="7">Major facilitator superfamily (MFS) profile domain-containing protein</fullName>
    </recommendedName>
</protein>
<dbReference type="Gene3D" id="1.20.1250.20">
    <property type="entry name" value="MFS general substrate transporter like domains"/>
    <property type="match status" value="1"/>
</dbReference>
<evidence type="ECO:0000256" key="2">
    <source>
        <dbReference type="ARBA" id="ARBA00022448"/>
    </source>
</evidence>
<feature type="transmembrane region" description="Helical" evidence="6">
    <location>
        <begin position="69"/>
        <end position="96"/>
    </location>
</feature>
<feature type="transmembrane region" description="Helical" evidence="6">
    <location>
        <begin position="36"/>
        <end position="57"/>
    </location>
</feature>
<dbReference type="PANTHER" id="PTHR42718:SF9">
    <property type="entry name" value="MAJOR FACILITATOR SUPERFAMILY MULTIDRUG TRANSPORTER MFSC"/>
    <property type="match status" value="1"/>
</dbReference>
<feature type="domain" description="Major facilitator superfamily (MFS) profile" evidence="7">
    <location>
        <begin position="74"/>
        <end position="280"/>
    </location>
</feature>
<dbReference type="Pfam" id="PF07690">
    <property type="entry name" value="MFS_1"/>
    <property type="match status" value="1"/>
</dbReference>
<evidence type="ECO:0000256" key="6">
    <source>
        <dbReference type="SAM" id="Phobius"/>
    </source>
</evidence>
<dbReference type="PANTHER" id="PTHR42718">
    <property type="entry name" value="MAJOR FACILITATOR SUPERFAMILY MULTIDRUG TRANSPORTER MFSC"/>
    <property type="match status" value="1"/>
</dbReference>
<keyword evidence="5 6" id="KW-0472">Membrane</keyword>
<evidence type="ECO:0000256" key="4">
    <source>
        <dbReference type="ARBA" id="ARBA00022989"/>
    </source>
</evidence>
<accession>A0ABQ3YB10</accession>
<comment type="subcellular location">
    <subcellularLocation>
        <location evidence="1">Cell membrane</location>
        <topology evidence="1">Multi-pass membrane protein</topology>
    </subcellularLocation>
</comment>
<feature type="transmembrane region" description="Helical" evidence="6">
    <location>
        <begin position="116"/>
        <end position="136"/>
    </location>
</feature>
<name>A0ABQ3YB10_9ACTN</name>
<feature type="transmembrane region" description="Helical" evidence="6">
    <location>
        <begin position="148"/>
        <end position="166"/>
    </location>
</feature>
<reference evidence="8 9" key="1">
    <citation type="submission" date="2021-01" db="EMBL/GenBank/DDBJ databases">
        <title>Whole genome shotgun sequence of Actinoplanes deccanensis NBRC 13994.</title>
        <authorList>
            <person name="Komaki H."/>
            <person name="Tamura T."/>
        </authorList>
    </citation>
    <scope>NUCLEOTIDE SEQUENCE [LARGE SCALE GENOMIC DNA]</scope>
    <source>
        <strain evidence="8 9">NBRC 13994</strain>
    </source>
</reference>
<evidence type="ECO:0000313" key="8">
    <source>
        <dbReference type="EMBL" id="GID77010.1"/>
    </source>
</evidence>
<dbReference type="InterPro" id="IPR036259">
    <property type="entry name" value="MFS_trans_sf"/>
</dbReference>
<evidence type="ECO:0000259" key="7">
    <source>
        <dbReference type="PROSITE" id="PS50850"/>
    </source>
</evidence>
<comment type="caution">
    <text evidence="8">The sequence shown here is derived from an EMBL/GenBank/DDBJ whole genome shotgun (WGS) entry which is preliminary data.</text>
</comment>
<dbReference type="InterPro" id="IPR020846">
    <property type="entry name" value="MFS_dom"/>
</dbReference>
<evidence type="ECO:0000256" key="1">
    <source>
        <dbReference type="ARBA" id="ARBA00004651"/>
    </source>
</evidence>
<dbReference type="SUPFAM" id="SSF103473">
    <property type="entry name" value="MFS general substrate transporter"/>
    <property type="match status" value="1"/>
</dbReference>
<keyword evidence="3 6" id="KW-0812">Transmembrane</keyword>
<dbReference type="RefSeq" id="WP_203770473.1">
    <property type="nucleotide sequence ID" value="NZ_BAAABO010000020.1"/>
</dbReference>
<evidence type="ECO:0000256" key="3">
    <source>
        <dbReference type="ARBA" id="ARBA00022692"/>
    </source>
</evidence>
<dbReference type="PROSITE" id="PS50850">
    <property type="entry name" value="MFS"/>
    <property type="match status" value="1"/>
</dbReference>
<dbReference type="EMBL" id="BOMI01000114">
    <property type="protein sequence ID" value="GID77010.1"/>
    <property type="molecule type" value="Genomic_DNA"/>
</dbReference>
<keyword evidence="4 6" id="KW-1133">Transmembrane helix</keyword>
<evidence type="ECO:0000256" key="5">
    <source>
        <dbReference type="ARBA" id="ARBA00023136"/>
    </source>
</evidence>